<gene>
    <name evidence="1" type="ORF">EAK82_27450</name>
</gene>
<sequence>MERKHTPGPWYAVPNNSFIDITTAPGRYGGEAIADTCSSGHSFDNGDCIYGETTVANAKLIAAAPELLEACLRARNHLFDAGYEPEEGSMNPNACLLAQLISVIDKALN</sequence>
<dbReference type="Proteomes" id="UP000885392">
    <property type="component" value="Unassembled WGS sequence"/>
</dbReference>
<organism evidence="1">
    <name type="scientific">Salmonella enterica</name>
    <name type="common">Salmonella choleraesuis</name>
    <dbReference type="NCBI Taxonomy" id="28901"/>
    <lineage>
        <taxon>Bacteria</taxon>
        <taxon>Pseudomonadati</taxon>
        <taxon>Pseudomonadota</taxon>
        <taxon>Gammaproteobacteria</taxon>
        <taxon>Enterobacterales</taxon>
        <taxon>Enterobacteriaceae</taxon>
        <taxon>Salmonella</taxon>
    </lineage>
</organism>
<name>A0A3R0XP00_SALER</name>
<evidence type="ECO:0000313" key="1">
    <source>
        <dbReference type="EMBL" id="MLW03826.1"/>
    </source>
</evidence>
<protein>
    <submittedName>
        <fullName evidence="1">Uncharacterized protein</fullName>
    </submittedName>
</protein>
<dbReference type="AlphaFoldDB" id="A0A3R0XP00"/>
<accession>A0A3R0XP00</accession>
<proteinExistence type="predicted"/>
<comment type="caution">
    <text evidence="1">The sequence shown here is derived from an EMBL/GenBank/DDBJ whole genome shotgun (WGS) entry which is preliminary data.</text>
</comment>
<reference evidence="1" key="1">
    <citation type="submission" date="2018-10" db="EMBL/GenBank/DDBJ databases">
        <authorList>
            <consortium name="PulseNet: The National Subtyping Network for Foodborne Disease Surveillance"/>
            <person name="Tarr C.L."/>
            <person name="Trees E."/>
            <person name="Katz L.S."/>
            <person name="Carleton-Romer H.A."/>
            <person name="Stroika S."/>
            <person name="Kucerova Z."/>
            <person name="Roache K.F."/>
            <person name="Sabol A.L."/>
            <person name="Besser J."/>
            <person name="Gerner-Smidt P."/>
        </authorList>
    </citation>
    <scope>NUCLEOTIDE SEQUENCE [LARGE SCALE GENOMIC DNA]</scope>
    <source>
        <strain evidence="1">PNUSAS038541</strain>
    </source>
</reference>
<dbReference type="EMBL" id="RVIJ01000066">
    <property type="protein sequence ID" value="MLW03826.1"/>
    <property type="molecule type" value="Genomic_DNA"/>
</dbReference>